<protein>
    <submittedName>
        <fullName evidence="2">Uncharacterized protein</fullName>
    </submittedName>
</protein>
<dbReference type="Proteomes" id="UP000602745">
    <property type="component" value="Unassembled WGS sequence"/>
</dbReference>
<name>A0A8J3DWX4_9RHOB</name>
<proteinExistence type="predicted"/>
<organism evidence="2 3">
    <name type="scientific">Agaricicola taiwanensis</name>
    <dbReference type="NCBI Taxonomy" id="591372"/>
    <lineage>
        <taxon>Bacteria</taxon>
        <taxon>Pseudomonadati</taxon>
        <taxon>Pseudomonadota</taxon>
        <taxon>Alphaproteobacteria</taxon>
        <taxon>Rhodobacterales</taxon>
        <taxon>Paracoccaceae</taxon>
        <taxon>Agaricicola</taxon>
    </lineage>
</organism>
<sequence>MFWNNPRQFWLRLGKSYRAAKSSGGTMTNDNDGLSKLDDADPKTDSLEARETARYVAAMATSLSDMARRDGLDLVAYFLEMARVEALQVERNGP</sequence>
<comment type="caution">
    <text evidence="2">The sequence shown here is derived from an EMBL/GenBank/DDBJ whole genome shotgun (WGS) entry which is preliminary data.</text>
</comment>
<dbReference type="EMBL" id="BMCP01000002">
    <property type="protein sequence ID" value="GGE47209.1"/>
    <property type="molecule type" value="Genomic_DNA"/>
</dbReference>
<reference evidence="2" key="1">
    <citation type="journal article" date="2014" name="Int. J. Syst. Evol. Microbiol.">
        <title>Complete genome sequence of Corynebacterium casei LMG S-19264T (=DSM 44701T), isolated from a smear-ripened cheese.</title>
        <authorList>
            <consortium name="US DOE Joint Genome Institute (JGI-PGF)"/>
            <person name="Walter F."/>
            <person name="Albersmeier A."/>
            <person name="Kalinowski J."/>
            <person name="Ruckert C."/>
        </authorList>
    </citation>
    <scope>NUCLEOTIDE SEQUENCE</scope>
    <source>
        <strain evidence="2">CCM 7684</strain>
    </source>
</reference>
<reference evidence="2" key="2">
    <citation type="submission" date="2020-09" db="EMBL/GenBank/DDBJ databases">
        <authorList>
            <person name="Sun Q."/>
            <person name="Sedlacek I."/>
        </authorList>
    </citation>
    <scope>NUCLEOTIDE SEQUENCE</scope>
    <source>
        <strain evidence="2">CCM 7684</strain>
    </source>
</reference>
<feature type="region of interest" description="Disordered" evidence="1">
    <location>
        <begin position="21"/>
        <end position="45"/>
    </location>
</feature>
<accession>A0A8J3DWX4</accession>
<gene>
    <name evidence="2" type="ORF">GCM10007276_25430</name>
</gene>
<evidence type="ECO:0000313" key="2">
    <source>
        <dbReference type="EMBL" id="GGE47209.1"/>
    </source>
</evidence>
<keyword evidence="3" id="KW-1185">Reference proteome</keyword>
<feature type="compositionally biased region" description="Basic and acidic residues" evidence="1">
    <location>
        <begin position="33"/>
        <end position="45"/>
    </location>
</feature>
<evidence type="ECO:0000313" key="3">
    <source>
        <dbReference type="Proteomes" id="UP000602745"/>
    </source>
</evidence>
<evidence type="ECO:0000256" key="1">
    <source>
        <dbReference type="SAM" id="MobiDB-lite"/>
    </source>
</evidence>
<feature type="compositionally biased region" description="Polar residues" evidence="1">
    <location>
        <begin position="23"/>
        <end position="32"/>
    </location>
</feature>
<dbReference type="AlphaFoldDB" id="A0A8J3DWX4"/>